<feature type="coiled-coil region" evidence="1">
    <location>
        <begin position="837"/>
        <end position="864"/>
    </location>
</feature>
<feature type="region of interest" description="Disordered" evidence="2">
    <location>
        <begin position="392"/>
        <end position="416"/>
    </location>
</feature>
<evidence type="ECO:0000313" key="4">
    <source>
        <dbReference type="EMBL" id="KAK9890182.1"/>
    </source>
</evidence>
<feature type="compositionally biased region" description="Polar residues" evidence="2">
    <location>
        <begin position="812"/>
        <end position="822"/>
    </location>
</feature>
<feature type="region of interest" description="Disordered" evidence="2">
    <location>
        <begin position="637"/>
        <end position="656"/>
    </location>
</feature>
<protein>
    <recommendedName>
        <fullName evidence="3">DUF4757 domain-containing protein</fullName>
    </recommendedName>
</protein>
<reference evidence="4 5" key="1">
    <citation type="submission" date="2023-03" db="EMBL/GenBank/DDBJ databases">
        <title>Genome insight into feeding habits of ladybird beetles.</title>
        <authorList>
            <person name="Li H.-S."/>
            <person name="Huang Y.-H."/>
            <person name="Pang H."/>
        </authorList>
    </citation>
    <scope>NUCLEOTIDE SEQUENCE [LARGE SCALE GENOMIC DNA]</scope>
    <source>
        <strain evidence="4">SYSU_2023b</strain>
        <tissue evidence="4">Whole body</tissue>
    </source>
</reference>
<comment type="caution">
    <text evidence="4">The sequence shown here is derived from an EMBL/GenBank/DDBJ whole genome shotgun (WGS) entry which is preliminary data.</text>
</comment>
<dbReference type="EMBL" id="JARQZJ010000124">
    <property type="protein sequence ID" value="KAK9890182.1"/>
    <property type="molecule type" value="Genomic_DNA"/>
</dbReference>
<feature type="coiled-coil region" evidence="1">
    <location>
        <begin position="55"/>
        <end position="96"/>
    </location>
</feature>
<keyword evidence="5" id="KW-1185">Reference proteome</keyword>
<dbReference type="AlphaFoldDB" id="A0AAW1VBS8"/>
<feature type="region of interest" description="Disordered" evidence="2">
    <location>
        <begin position="746"/>
        <end position="769"/>
    </location>
</feature>
<dbReference type="InterPro" id="IPR031865">
    <property type="entry name" value="DUF4757"/>
</dbReference>
<feature type="compositionally biased region" description="Basic and acidic residues" evidence="2">
    <location>
        <begin position="392"/>
        <end position="404"/>
    </location>
</feature>
<feature type="region of interest" description="Disordered" evidence="2">
    <location>
        <begin position="560"/>
        <end position="579"/>
    </location>
</feature>
<proteinExistence type="predicted"/>
<dbReference type="Pfam" id="PF15949">
    <property type="entry name" value="DUF4757"/>
    <property type="match status" value="1"/>
</dbReference>
<keyword evidence="1" id="KW-0175">Coiled coil</keyword>
<sequence>MDEHGMENEHLEHRNSSNTEYLPTKCRVTKPPPPKPATNPLQFIKVAPPPLFQKAKEQVSKVEKIKKERKEVQDEAEDWQANLDNWKSSRRKLQEHIIERVVEVKKLEHEETGRNRRRSKTFNEILEERGKSKYSIPIYMDETNDWSDYGISDSKGDRNVDVRNGDQNGLGAGDQFSNEKFSTKTNDYSMAGEYGSNVLKQEAKLNNNDYNQDSVLKNGQYTYEGAIEGYRSRIKSKIDDSILGKISDIPKQNAEVDVLVPRGEIEKRKELFDRQLSTEGNHVSGGAAKRLQDFENSISIKQRLKSLERCNDQTVKLVDNINIVPKVKQISQLFDKPCTDNARPYSSEVGQNTNSEYAERREKVNINIVPWTERETVSESPEIFMYMDKHDAKENESHSDDKSSDTFYSGLEDNNYPPSIASTDYMALSSDREDSGIHTADVSCSVSQADDTAEELESNANSHETTNDEYHPQKYFKDTEDNNNVYGDHILMLTKENVTNRTNIELQEDDVNSLYNSSTVSSFPKENIFDSTVKFLDVEKMDSAESLEPPIHHAAREAKEYREEQIADTTETSPEPTRLPEIREEIVKSSDANKTIVPEVQTVSSLGLFRVADPFPVELAGTDYVFDSDFPLLPTKMVEPPKVKPPPPPVVVDDDKPLDANMRRINSTKRIKNEITLKRSSFLGLSEPNDVCNDATEEVLITSPDEEYSKVEEILAKQLYDSKMSDYCVVENLKSELIVEVGESNRNWSSTPDEKIEKEVTNSSPPDEDEIAKREREIIEMVEKAEKFREPEIVAEDLLPLVQVPKPPVPLSRTSVPSTCTRKSADASYYDKQPDYLDDQDSEVLKVEQELQQLEQEELKRKRDNLLFRQACSRVFAKTKRYSLENIFDAPSSSLDCRKSMPELQCLKMEKELSSRTGDALRSIRDIDLKYRKSVPNIPGCLQQNYSRFPSNEFQTIERYERKTAPEFQHDVHRSAFEVPARRSGQYYEPIAGASAKNSHNRFIQPIEPPLNYAPSVENRRL</sequence>
<name>A0AAW1VBS8_9CUCU</name>
<evidence type="ECO:0000256" key="2">
    <source>
        <dbReference type="SAM" id="MobiDB-lite"/>
    </source>
</evidence>
<feature type="region of interest" description="Disordered" evidence="2">
    <location>
        <begin position="1"/>
        <end position="42"/>
    </location>
</feature>
<feature type="region of interest" description="Disordered" evidence="2">
    <location>
        <begin position="810"/>
        <end position="835"/>
    </location>
</feature>
<evidence type="ECO:0000256" key="1">
    <source>
        <dbReference type="SAM" id="Coils"/>
    </source>
</evidence>
<feature type="compositionally biased region" description="Basic and acidic residues" evidence="2">
    <location>
        <begin position="1"/>
        <end position="15"/>
    </location>
</feature>
<organism evidence="4 5">
    <name type="scientific">Henosepilachna vigintioctopunctata</name>
    <dbReference type="NCBI Taxonomy" id="420089"/>
    <lineage>
        <taxon>Eukaryota</taxon>
        <taxon>Metazoa</taxon>
        <taxon>Ecdysozoa</taxon>
        <taxon>Arthropoda</taxon>
        <taxon>Hexapoda</taxon>
        <taxon>Insecta</taxon>
        <taxon>Pterygota</taxon>
        <taxon>Neoptera</taxon>
        <taxon>Endopterygota</taxon>
        <taxon>Coleoptera</taxon>
        <taxon>Polyphaga</taxon>
        <taxon>Cucujiformia</taxon>
        <taxon>Coccinelloidea</taxon>
        <taxon>Coccinellidae</taxon>
        <taxon>Epilachninae</taxon>
        <taxon>Epilachnini</taxon>
        <taxon>Henosepilachna</taxon>
    </lineage>
</organism>
<evidence type="ECO:0000313" key="5">
    <source>
        <dbReference type="Proteomes" id="UP001431783"/>
    </source>
</evidence>
<gene>
    <name evidence="4" type="ORF">WA026_008984</name>
</gene>
<dbReference type="Proteomes" id="UP001431783">
    <property type="component" value="Unassembled WGS sequence"/>
</dbReference>
<evidence type="ECO:0000259" key="3">
    <source>
        <dbReference type="Pfam" id="PF15949"/>
    </source>
</evidence>
<feature type="domain" description="DUF4757" evidence="3">
    <location>
        <begin position="58"/>
        <end position="128"/>
    </location>
</feature>
<accession>A0AAW1VBS8</accession>